<evidence type="ECO:0000313" key="1">
    <source>
        <dbReference type="EMBL" id="JAE15756.1"/>
    </source>
</evidence>
<protein>
    <submittedName>
        <fullName evidence="1">Uncharacterized protein</fullName>
    </submittedName>
</protein>
<organism evidence="1">
    <name type="scientific">Arundo donax</name>
    <name type="common">Giant reed</name>
    <name type="synonym">Donax arundinaceus</name>
    <dbReference type="NCBI Taxonomy" id="35708"/>
    <lineage>
        <taxon>Eukaryota</taxon>
        <taxon>Viridiplantae</taxon>
        <taxon>Streptophyta</taxon>
        <taxon>Embryophyta</taxon>
        <taxon>Tracheophyta</taxon>
        <taxon>Spermatophyta</taxon>
        <taxon>Magnoliopsida</taxon>
        <taxon>Liliopsida</taxon>
        <taxon>Poales</taxon>
        <taxon>Poaceae</taxon>
        <taxon>PACMAD clade</taxon>
        <taxon>Arundinoideae</taxon>
        <taxon>Arundineae</taxon>
        <taxon>Arundo</taxon>
    </lineage>
</organism>
<accession>A0A0A9FZN4</accession>
<reference evidence="1" key="1">
    <citation type="submission" date="2014-09" db="EMBL/GenBank/DDBJ databases">
        <authorList>
            <person name="Magalhaes I.L.F."/>
            <person name="Oliveira U."/>
            <person name="Santos F.R."/>
            <person name="Vidigal T.H.D.A."/>
            <person name="Brescovit A.D."/>
            <person name="Santos A.J."/>
        </authorList>
    </citation>
    <scope>NUCLEOTIDE SEQUENCE</scope>
    <source>
        <tissue evidence="1">Shoot tissue taken approximately 20 cm above the soil surface</tissue>
    </source>
</reference>
<sequence length="31" mass="3675">MVHDNLYFRTNLGKKTSLARECSTNQLNWFS</sequence>
<name>A0A0A9FZN4_ARUDO</name>
<proteinExistence type="predicted"/>
<dbReference type="AlphaFoldDB" id="A0A0A9FZN4"/>
<dbReference type="EMBL" id="GBRH01182140">
    <property type="protein sequence ID" value="JAE15756.1"/>
    <property type="molecule type" value="Transcribed_RNA"/>
</dbReference>
<reference evidence="1" key="2">
    <citation type="journal article" date="2015" name="Data Brief">
        <title>Shoot transcriptome of the giant reed, Arundo donax.</title>
        <authorList>
            <person name="Barrero R.A."/>
            <person name="Guerrero F.D."/>
            <person name="Moolhuijzen P."/>
            <person name="Goolsby J.A."/>
            <person name="Tidwell J."/>
            <person name="Bellgard S.E."/>
            <person name="Bellgard M.I."/>
        </authorList>
    </citation>
    <scope>NUCLEOTIDE SEQUENCE</scope>
    <source>
        <tissue evidence="1">Shoot tissue taken approximately 20 cm above the soil surface</tissue>
    </source>
</reference>